<organism evidence="1 2">
    <name type="scientific">Novosphingobium colocasiae</name>
    <dbReference type="NCBI Taxonomy" id="1256513"/>
    <lineage>
        <taxon>Bacteria</taxon>
        <taxon>Pseudomonadati</taxon>
        <taxon>Pseudomonadota</taxon>
        <taxon>Alphaproteobacteria</taxon>
        <taxon>Sphingomonadales</taxon>
        <taxon>Sphingomonadaceae</taxon>
        <taxon>Novosphingobium</taxon>
    </lineage>
</organism>
<name>A0A918PKR4_9SPHN</name>
<reference evidence="1" key="1">
    <citation type="journal article" date="2014" name="Int. J. Syst. Evol. Microbiol.">
        <title>Complete genome sequence of Corynebacterium casei LMG S-19264T (=DSM 44701T), isolated from a smear-ripened cheese.</title>
        <authorList>
            <consortium name="US DOE Joint Genome Institute (JGI-PGF)"/>
            <person name="Walter F."/>
            <person name="Albersmeier A."/>
            <person name="Kalinowski J."/>
            <person name="Ruckert C."/>
        </authorList>
    </citation>
    <scope>NUCLEOTIDE SEQUENCE</scope>
    <source>
        <strain evidence="1">KCTC 32255</strain>
    </source>
</reference>
<evidence type="ECO:0000313" key="1">
    <source>
        <dbReference type="EMBL" id="GGZ14505.1"/>
    </source>
</evidence>
<evidence type="ECO:0000313" key="2">
    <source>
        <dbReference type="Proteomes" id="UP000648075"/>
    </source>
</evidence>
<comment type="caution">
    <text evidence="1">The sequence shown here is derived from an EMBL/GenBank/DDBJ whole genome shotgun (WGS) entry which is preliminary data.</text>
</comment>
<proteinExistence type="predicted"/>
<accession>A0A918PKR4</accession>
<gene>
    <name evidence="1" type="ORF">GCM10011614_31840</name>
</gene>
<dbReference type="EMBL" id="BMZA01000018">
    <property type="protein sequence ID" value="GGZ14505.1"/>
    <property type="molecule type" value="Genomic_DNA"/>
</dbReference>
<dbReference type="Proteomes" id="UP000648075">
    <property type="component" value="Unassembled WGS sequence"/>
</dbReference>
<reference evidence="1" key="2">
    <citation type="submission" date="2020-09" db="EMBL/GenBank/DDBJ databases">
        <authorList>
            <person name="Sun Q."/>
            <person name="Kim S."/>
        </authorList>
    </citation>
    <scope>NUCLEOTIDE SEQUENCE</scope>
    <source>
        <strain evidence="1">KCTC 32255</strain>
    </source>
</reference>
<keyword evidence="2" id="KW-1185">Reference proteome</keyword>
<protein>
    <submittedName>
        <fullName evidence="1">Uncharacterized protein</fullName>
    </submittedName>
</protein>
<dbReference type="AlphaFoldDB" id="A0A918PKR4"/>
<sequence length="106" mass="11290">MAVDSGQGPSYLRAMAHRLLLTLFALLTGLAAQIGPVEACVRQPQSVAVAPLLEATAPRAPRAPVALARLPEPGLRNARLMALPRPAQQFALPRVGFRPGIERAHE</sequence>